<dbReference type="Gene3D" id="1.10.472.10">
    <property type="entry name" value="Cyclin-like"/>
    <property type="match status" value="2"/>
</dbReference>
<reference evidence="7 8" key="1">
    <citation type="journal article" date="2015" name="Genome Biol. Evol.">
        <title>The genome of winter moth (Operophtera brumata) provides a genomic perspective on sexual dimorphism and phenology.</title>
        <authorList>
            <person name="Derks M.F."/>
            <person name="Smit S."/>
            <person name="Salis L."/>
            <person name="Schijlen E."/>
            <person name="Bossers A."/>
            <person name="Mateman C."/>
            <person name="Pijl A.S."/>
            <person name="de Ridder D."/>
            <person name="Groenen M.A."/>
            <person name="Visser M.E."/>
            <person name="Megens H.J."/>
        </authorList>
    </citation>
    <scope>NUCLEOTIDE SEQUENCE [LARGE SCALE GENOMIC DNA]</scope>
    <source>
        <strain evidence="7">WM2013NL</strain>
        <tissue evidence="7">Head and thorax</tissue>
    </source>
</reference>
<keyword evidence="8" id="KW-1185">Reference proteome</keyword>
<dbReference type="Pfam" id="PF00134">
    <property type="entry name" value="Cyclin_N"/>
    <property type="match status" value="1"/>
</dbReference>
<dbReference type="FunFam" id="1.10.472.10:FF:000001">
    <property type="entry name" value="G2/mitotic-specific cyclin"/>
    <property type="match status" value="1"/>
</dbReference>
<dbReference type="Proteomes" id="UP000037510">
    <property type="component" value="Unassembled WGS sequence"/>
</dbReference>
<dbReference type="InterPro" id="IPR004367">
    <property type="entry name" value="Cyclin_C-dom"/>
</dbReference>
<dbReference type="SMART" id="SM00385">
    <property type="entry name" value="CYCLIN"/>
    <property type="match status" value="2"/>
</dbReference>
<evidence type="ECO:0000256" key="3">
    <source>
        <dbReference type="ARBA" id="ARBA00023306"/>
    </source>
</evidence>
<evidence type="ECO:0000256" key="1">
    <source>
        <dbReference type="ARBA" id="ARBA00022618"/>
    </source>
</evidence>
<sequence>MAFRIHEDQENGSLAMRKDNADIFSANQRRALGDLSQFTCNQSRSGKLAGLTNVTCKIQDENRTMRQIKNEKNIVPPVAQFRAFSVYEDNSSEPEVKKREPTFKPFVAKETARKDSLFVNNAENAKVLCGKLEKQPDRQKEAPPLRQPLQEKKDVVVESPMSIGDSSVLSMSVSKNESLLEDEDATAAVTDRDMFFHVVEYRQDIYEYMRDIEDEDATAAVTDRDMFFHVVEYRQDIYEYMRDIESKNRANPRYMRKQPDITHLMRSILVDWLVEVCDEYSQQSETLHLAVSYVDRFLSYMSVVRTKLQLVGTAATYIAAKYEEVYPPEVSEFVYITDDTYTKREVLRMEHLILKVLSFDLSTPTSLAFLSHYCISNGLSKRTFHLAATREVLRMEHLILKVLSFDLSTPTSLAFLSHYCISNVLSKRTFHLAATREVLRMEHLILKVLSFDLSTPTSLAFLSHYCISNGLSKRTFHLAAYIGELCLLEADPYLQFKPSVIAAGSLATARHCLLCEHCARDTARPARDEREARDVRAEPACVAVAWPPALEVCSGYSFADLEPVLRELARSHSHVALQPYQAIPDKYKSN</sequence>
<evidence type="ECO:0000256" key="2">
    <source>
        <dbReference type="ARBA" id="ARBA00023127"/>
    </source>
</evidence>
<keyword evidence="3" id="KW-0131">Cell cycle</keyword>
<comment type="similarity">
    <text evidence="4">Belongs to the cyclin family.</text>
</comment>
<accession>A0A0L7KZE5</accession>
<organism evidence="7 8">
    <name type="scientific">Operophtera brumata</name>
    <name type="common">Winter moth</name>
    <name type="synonym">Phalaena brumata</name>
    <dbReference type="NCBI Taxonomy" id="104452"/>
    <lineage>
        <taxon>Eukaryota</taxon>
        <taxon>Metazoa</taxon>
        <taxon>Ecdysozoa</taxon>
        <taxon>Arthropoda</taxon>
        <taxon>Hexapoda</taxon>
        <taxon>Insecta</taxon>
        <taxon>Pterygota</taxon>
        <taxon>Neoptera</taxon>
        <taxon>Endopterygota</taxon>
        <taxon>Lepidoptera</taxon>
        <taxon>Glossata</taxon>
        <taxon>Ditrysia</taxon>
        <taxon>Geometroidea</taxon>
        <taxon>Geometridae</taxon>
        <taxon>Larentiinae</taxon>
        <taxon>Operophtera</taxon>
    </lineage>
</organism>
<feature type="domain" description="Cyclin C-terminal" evidence="6">
    <location>
        <begin position="456"/>
        <end position="590"/>
    </location>
</feature>
<name>A0A0L7KZE5_OPEBR</name>
<evidence type="ECO:0000259" key="6">
    <source>
        <dbReference type="SMART" id="SM01332"/>
    </source>
</evidence>
<dbReference type="SMART" id="SM01332">
    <property type="entry name" value="Cyclin_C"/>
    <property type="match status" value="1"/>
</dbReference>
<keyword evidence="2 4" id="KW-0195">Cyclin</keyword>
<dbReference type="CDD" id="cd20504">
    <property type="entry name" value="CYCLIN_CCNA_rpt1"/>
    <property type="match status" value="1"/>
</dbReference>
<evidence type="ECO:0000256" key="4">
    <source>
        <dbReference type="RuleBase" id="RU000383"/>
    </source>
</evidence>
<dbReference type="InterPro" id="IPR013763">
    <property type="entry name" value="Cyclin-like_dom"/>
</dbReference>
<dbReference type="PIRSF" id="PIRSF001771">
    <property type="entry name" value="Cyclin_A_B_D_E"/>
    <property type="match status" value="1"/>
</dbReference>
<evidence type="ECO:0000313" key="8">
    <source>
        <dbReference type="Proteomes" id="UP000037510"/>
    </source>
</evidence>
<dbReference type="GO" id="GO:0044772">
    <property type="term" value="P:mitotic cell cycle phase transition"/>
    <property type="evidence" value="ECO:0007669"/>
    <property type="project" value="InterPro"/>
</dbReference>
<dbReference type="InterPro" id="IPR006671">
    <property type="entry name" value="Cyclin_N"/>
</dbReference>
<dbReference type="AlphaFoldDB" id="A0A0L7KZE5"/>
<dbReference type="GO" id="GO:0005634">
    <property type="term" value="C:nucleus"/>
    <property type="evidence" value="ECO:0007669"/>
    <property type="project" value="UniProtKB-ARBA"/>
</dbReference>
<dbReference type="InterPro" id="IPR039361">
    <property type="entry name" value="Cyclin"/>
</dbReference>
<evidence type="ECO:0000313" key="7">
    <source>
        <dbReference type="EMBL" id="KOB68597.1"/>
    </source>
</evidence>
<dbReference type="EMBL" id="JTDY01004102">
    <property type="protein sequence ID" value="KOB68597.1"/>
    <property type="molecule type" value="Genomic_DNA"/>
</dbReference>
<protein>
    <submittedName>
        <fullName evidence="7">Cyclin A</fullName>
    </submittedName>
</protein>
<feature type="non-terminal residue" evidence="7">
    <location>
        <position position="590"/>
    </location>
</feature>
<dbReference type="GO" id="GO:0016538">
    <property type="term" value="F:cyclin-dependent protein serine/threonine kinase regulator activity"/>
    <property type="evidence" value="ECO:0007669"/>
    <property type="project" value="InterPro"/>
</dbReference>
<dbReference type="PANTHER" id="PTHR10177">
    <property type="entry name" value="CYCLINS"/>
    <property type="match status" value="1"/>
</dbReference>
<dbReference type="InterPro" id="IPR036915">
    <property type="entry name" value="Cyclin-like_sf"/>
</dbReference>
<dbReference type="Pfam" id="PF02984">
    <property type="entry name" value="Cyclin_C"/>
    <property type="match status" value="1"/>
</dbReference>
<feature type="domain" description="Cyclin-like" evidence="5">
    <location>
        <begin position="460"/>
        <end position="570"/>
    </location>
</feature>
<gene>
    <name evidence="7" type="ORF">OBRU01_18046</name>
</gene>
<dbReference type="InterPro" id="IPR046965">
    <property type="entry name" value="Cyclin_A/B-like"/>
</dbReference>
<feature type="domain" description="Cyclin-like" evidence="5">
    <location>
        <begin position="271"/>
        <end position="355"/>
    </location>
</feature>
<evidence type="ECO:0000259" key="5">
    <source>
        <dbReference type="SMART" id="SM00385"/>
    </source>
</evidence>
<proteinExistence type="inferred from homology"/>
<comment type="caution">
    <text evidence="7">The sequence shown here is derived from an EMBL/GenBank/DDBJ whole genome shotgun (WGS) entry which is preliminary data.</text>
</comment>
<dbReference type="SUPFAM" id="SSF47954">
    <property type="entry name" value="Cyclin-like"/>
    <property type="match status" value="2"/>
</dbReference>
<keyword evidence="1" id="KW-0132">Cell division</keyword>
<dbReference type="STRING" id="104452.A0A0L7KZE5"/>
<dbReference type="GO" id="GO:0051301">
    <property type="term" value="P:cell division"/>
    <property type="evidence" value="ECO:0007669"/>
    <property type="project" value="UniProtKB-KW"/>
</dbReference>